<evidence type="ECO:0000313" key="2">
    <source>
        <dbReference type="EMBL" id="AQS55609.1"/>
    </source>
</evidence>
<dbReference type="STRING" id="1471761.B0W44_07255"/>
<dbReference type="PANTHER" id="PTHR13847:SF281">
    <property type="entry name" value="FAD DEPENDENT OXIDOREDUCTASE DOMAIN-CONTAINING PROTEIN"/>
    <property type="match status" value="1"/>
</dbReference>
<evidence type="ECO:0000259" key="1">
    <source>
        <dbReference type="Pfam" id="PF01266"/>
    </source>
</evidence>
<dbReference type="SUPFAM" id="SSF51905">
    <property type="entry name" value="FAD/NAD(P)-binding domain"/>
    <property type="match status" value="1"/>
</dbReference>
<dbReference type="InterPro" id="IPR036188">
    <property type="entry name" value="FAD/NAD-bd_sf"/>
</dbReference>
<dbReference type="RefSeq" id="WP_077719476.1">
    <property type="nucleotide sequence ID" value="NZ_CP019699.1"/>
</dbReference>
<dbReference type="Gene3D" id="3.50.50.60">
    <property type="entry name" value="FAD/NAD(P)-binding domain"/>
    <property type="match status" value="1"/>
</dbReference>
<dbReference type="AlphaFoldDB" id="A0A1U9K6B7"/>
<proteinExistence type="predicted"/>
<keyword evidence="3" id="KW-1185">Reference proteome</keyword>
<feature type="domain" description="FAD dependent oxidoreductase" evidence="1">
    <location>
        <begin position="27"/>
        <end position="380"/>
    </location>
</feature>
<organism evidence="2 3">
    <name type="scientific">Novibacillus thermophilus</name>
    <dbReference type="NCBI Taxonomy" id="1471761"/>
    <lineage>
        <taxon>Bacteria</taxon>
        <taxon>Bacillati</taxon>
        <taxon>Bacillota</taxon>
        <taxon>Bacilli</taxon>
        <taxon>Bacillales</taxon>
        <taxon>Thermoactinomycetaceae</taxon>
        <taxon>Novibacillus</taxon>
    </lineage>
</organism>
<dbReference type="OrthoDB" id="571248at2"/>
<sequence>MNSMSVWEATANERPKRPVLQGEKTCDVVIVGGGFTGLSVAYHLQQRNVETVVLEKGVVGGGASGRNGGEVLIGYVESMRSLAKKYGRAAARQMFQMSLDSIDLIERIIQEEDIACDFQRNGNLLAAYKPSHLDDLKREQQFLYEAYQFESKIVEKEDLHTELDSSFYHGAFVDERSAIFHPLNYCLGLAKAVERRGGTIYEHSQATKIERVTPDKVIVETHNGRIVAQQVGLFVNAYTTGLHDVIDRAIVPVESIVLATEPLPPALCQQLIKHNRAASDTKRLLYYFRRTADNRMVFGGSGRTASKRDARTLFDKLREGMVTVFPTLKDAKVEYKWSGKVGFTFERIPYIGQLEDGTHFAFGYAGHGAAMSTLLGKLVALNMLNEGDRHNPLDRSRLKPIPFHSQHARAVGIMKYYFKFLDYIS</sequence>
<dbReference type="EMBL" id="CP019699">
    <property type="protein sequence ID" value="AQS55609.1"/>
    <property type="molecule type" value="Genomic_DNA"/>
</dbReference>
<name>A0A1U9K6B7_9BACL</name>
<protein>
    <recommendedName>
        <fullName evidence="1">FAD dependent oxidoreductase domain-containing protein</fullName>
    </recommendedName>
</protein>
<dbReference type="PRINTS" id="PR00420">
    <property type="entry name" value="RNGMNOXGNASE"/>
</dbReference>
<dbReference type="Pfam" id="PF01266">
    <property type="entry name" value="DAO"/>
    <property type="match status" value="1"/>
</dbReference>
<dbReference type="InterPro" id="IPR006076">
    <property type="entry name" value="FAD-dep_OxRdtase"/>
</dbReference>
<dbReference type="GO" id="GO:0005737">
    <property type="term" value="C:cytoplasm"/>
    <property type="evidence" value="ECO:0007669"/>
    <property type="project" value="TreeGrafter"/>
</dbReference>
<reference evidence="2 3" key="1">
    <citation type="journal article" date="2015" name="Int. J. Syst. Evol. Microbiol.">
        <title>Novibacillus thermophilus gen. nov., sp. nov., a Gram-staining-negative and moderately thermophilic member of the family Thermoactinomycetaceae.</title>
        <authorList>
            <person name="Yang G."/>
            <person name="Chen J."/>
            <person name="Zhou S."/>
        </authorList>
    </citation>
    <scope>NUCLEOTIDE SEQUENCE [LARGE SCALE GENOMIC DNA]</scope>
    <source>
        <strain evidence="2 3">SG-1</strain>
    </source>
</reference>
<dbReference type="Proteomes" id="UP000188603">
    <property type="component" value="Chromosome"/>
</dbReference>
<dbReference type="Gene3D" id="3.30.9.10">
    <property type="entry name" value="D-Amino Acid Oxidase, subunit A, domain 2"/>
    <property type="match status" value="1"/>
</dbReference>
<dbReference type="KEGG" id="ntr:B0W44_07255"/>
<dbReference type="PANTHER" id="PTHR13847">
    <property type="entry name" value="SARCOSINE DEHYDROGENASE-RELATED"/>
    <property type="match status" value="1"/>
</dbReference>
<accession>A0A1U9K6B7</accession>
<evidence type="ECO:0000313" key="3">
    <source>
        <dbReference type="Proteomes" id="UP000188603"/>
    </source>
</evidence>
<gene>
    <name evidence="2" type="ORF">B0W44_07255</name>
</gene>